<dbReference type="AlphaFoldDB" id="A0A3A2ZIJ6"/>
<name>A0A3A2ZIJ6_9EURO</name>
<gene>
    <name evidence="1" type="ORF">PHISCL_06440</name>
</gene>
<reference evidence="2" key="1">
    <citation type="submission" date="2017-02" db="EMBL/GenBank/DDBJ databases">
        <authorList>
            <person name="Tafer H."/>
            <person name="Lopandic K."/>
        </authorList>
    </citation>
    <scope>NUCLEOTIDE SEQUENCE [LARGE SCALE GENOMIC DNA]</scope>
    <source>
        <strain evidence="2">CBS 366.77</strain>
    </source>
</reference>
<dbReference type="OrthoDB" id="4200202at2759"/>
<protein>
    <submittedName>
        <fullName evidence="1">Uncharacterized protein</fullName>
    </submittedName>
</protein>
<evidence type="ECO:0000313" key="2">
    <source>
        <dbReference type="Proteomes" id="UP000266188"/>
    </source>
</evidence>
<dbReference type="EMBL" id="MVGC01000243">
    <property type="protein sequence ID" value="RJE21227.1"/>
    <property type="molecule type" value="Genomic_DNA"/>
</dbReference>
<dbReference type="Proteomes" id="UP000266188">
    <property type="component" value="Unassembled WGS sequence"/>
</dbReference>
<comment type="caution">
    <text evidence="1">The sequence shown here is derived from an EMBL/GenBank/DDBJ whole genome shotgun (WGS) entry which is preliminary data.</text>
</comment>
<accession>A0A3A2ZIJ6</accession>
<sequence length="70" mass="7766">MSQSSSPIIYLPLPEALHAAVKEAINTTYSTVVSHSEMYASNFDLPDNQSIRLVKEEAINAYKKVRGNIL</sequence>
<evidence type="ECO:0000313" key="1">
    <source>
        <dbReference type="EMBL" id="RJE21227.1"/>
    </source>
</evidence>
<organism evidence="1 2">
    <name type="scientific">Aspergillus sclerotialis</name>
    <dbReference type="NCBI Taxonomy" id="2070753"/>
    <lineage>
        <taxon>Eukaryota</taxon>
        <taxon>Fungi</taxon>
        <taxon>Dikarya</taxon>
        <taxon>Ascomycota</taxon>
        <taxon>Pezizomycotina</taxon>
        <taxon>Eurotiomycetes</taxon>
        <taxon>Eurotiomycetidae</taxon>
        <taxon>Eurotiales</taxon>
        <taxon>Aspergillaceae</taxon>
        <taxon>Aspergillus</taxon>
        <taxon>Aspergillus subgen. Polypaecilum</taxon>
    </lineage>
</organism>
<keyword evidence="2" id="KW-1185">Reference proteome</keyword>
<proteinExistence type="predicted"/>